<feature type="compositionally biased region" description="Polar residues" evidence="3">
    <location>
        <begin position="848"/>
        <end position="867"/>
    </location>
</feature>
<dbReference type="Proteomes" id="UP000499080">
    <property type="component" value="Unassembled WGS sequence"/>
</dbReference>
<dbReference type="SUPFAM" id="SSF46785">
    <property type="entry name" value="Winged helix' DNA-binding domain"/>
    <property type="match status" value="1"/>
</dbReference>
<dbReference type="SMART" id="SM00684">
    <property type="entry name" value="DM15"/>
    <property type="match status" value="3"/>
</dbReference>
<feature type="compositionally biased region" description="Basic and acidic residues" evidence="3">
    <location>
        <begin position="956"/>
        <end position="968"/>
    </location>
</feature>
<feature type="compositionally biased region" description="Polar residues" evidence="3">
    <location>
        <begin position="325"/>
        <end position="338"/>
    </location>
</feature>
<dbReference type="Gene3D" id="1.10.10.10">
    <property type="entry name" value="Winged helix-like DNA-binding domain superfamily/Winged helix DNA-binding domain"/>
    <property type="match status" value="1"/>
</dbReference>
<proteinExistence type="predicted"/>
<dbReference type="GO" id="GO:0010494">
    <property type="term" value="C:cytoplasmic stress granule"/>
    <property type="evidence" value="ECO:0007669"/>
    <property type="project" value="TreeGrafter"/>
</dbReference>
<dbReference type="AlphaFoldDB" id="A0A4Y2AFM9"/>
<feature type="region of interest" description="Disordered" evidence="3">
    <location>
        <begin position="111"/>
        <end position="166"/>
    </location>
</feature>
<accession>A0A4Y2AFM9</accession>
<feature type="compositionally biased region" description="Basic and acidic residues" evidence="3">
    <location>
        <begin position="118"/>
        <end position="147"/>
    </location>
</feature>
<dbReference type="InterPro" id="IPR006607">
    <property type="entry name" value="DM15"/>
</dbReference>
<dbReference type="SMART" id="SM00715">
    <property type="entry name" value="LA"/>
    <property type="match status" value="1"/>
</dbReference>
<dbReference type="InterPro" id="IPR045180">
    <property type="entry name" value="La_dom_prot"/>
</dbReference>
<comment type="caution">
    <text evidence="5">The sequence shown here is derived from an EMBL/GenBank/DDBJ whole genome shotgun (WGS) entry which is preliminary data.</text>
</comment>
<feature type="compositionally biased region" description="Basic and acidic residues" evidence="3">
    <location>
        <begin position="361"/>
        <end position="371"/>
    </location>
</feature>
<keyword evidence="1 2" id="KW-0694">RNA-binding</keyword>
<reference evidence="5 6" key="1">
    <citation type="journal article" date="2019" name="Sci. Rep.">
        <title>Orb-weaving spider Araneus ventricosus genome elucidates the spidroin gene catalogue.</title>
        <authorList>
            <person name="Kono N."/>
            <person name="Nakamura H."/>
            <person name="Ohtoshi R."/>
            <person name="Moran D.A.P."/>
            <person name="Shinohara A."/>
            <person name="Yoshida Y."/>
            <person name="Fujiwara M."/>
            <person name="Mori M."/>
            <person name="Tomita M."/>
            <person name="Arakawa K."/>
        </authorList>
    </citation>
    <scope>NUCLEOTIDE SEQUENCE [LARGE SCALE GENOMIC DNA]</scope>
</reference>
<feature type="compositionally biased region" description="Low complexity" evidence="3">
    <location>
        <begin position="921"/>
        <end position="941"/>
    </location>
</feature>
<gene>
    <name evidence="5" type="primary">Larp1</name>
    <name evidence="5" type="ORF">AVEN_65194_1</name>
</gene>
<evidence type="ECO:0000259" key="4">
    <source>
        <dbReference type="PROSITE" id="PS50961"/>
    </source>
</evidence>
<dbReference type="PANTHER" id="PTHR22792:SF132">
    <property type="entry name" value="LA-RELATED PROTEIN 1"/>
    <property type="match status" value="1"/>
</dbReference>
<dbReference type="InterPro" id="IPR036390">
    <property type="entry name" value="WH_DNA-bd_sf"/>
</dbReference>
<evidence type="ECO:0000313" key="6">
    <source>
        <dbReference type="Proteomes" id="UP000499080"/>
    </source>
</evidence>
<feature type="compositionally biased region" description="Polar residues" evidence="3">
    <location>
        <begin position="876"/>
        <end position="899"/>
    </location>
</feature>
<dbReference type="GO" id="GO:0045727">
    <property type="term" value="P:positive regulation of translation"/>
    <property type="evidence" value="ECO:0007669"/>
    <property type="project" value="TreeGrafter"/>
</dbReference>
<dbReference type="GO" id="GO:0000339">
    <property type="term" value="F:RNA cap binding"/>
    <property type="evidence" value="ECO:0007669"/>
    <property type="project" value="InterPro"/>
</dbReference>
<feature type="compositionally biased region" description="Polar residues" evidence="3">
    <location>
        <begin position="42"/>
        <end position="63"/>
    </location>
</feature>
<evidence type="ECO:0000256" key="1">
    <source>
        <dbReference type="ARBA" id="ARBA00022884"/>
    </source>
</evidence>
<protein>
    <submittedName>
        <fullName evidence="5">La-related protein 1</fullName>
    </submittedName>
</protein>
<feature type="compositionally biased region" description="Low complexity" evidence="3">
    <location>
        <begin position="829"/>
        <end position="847"/>
    </location>
</feature>
<dbReference type="OrthoDB" id="6422885at2759"/>
<sequence>MVELGASCRLNMEAQDVPEASKEDSRSLSEWPTLGEVHMNEKQASSSATTVPARNSKEQSPNDTGVDDDSAKENQESVKSNVASQARKKGSKQKWVPLDVETLKSDKRKLTRNGKAFAGKEDGIFNGERRRSESDSKKSENRKDRSGNPRQRGKKGRGYSRDWNTKRRGYSQDDAYYQDMNGYVPADMTYYSYCSYYWNGYPLSEETLKDTLKKQIEYYFSEENLQKDFFMRRRMNSEGYMPVALIASFHRVQAQTQDINKVLEAVSSSELLELKDCPEKGPLVRTVINPEKWPIHDALSTEFHSDIPVVIPGKFSVSAEVSELTGSSAKTSESQQKTGVLPKNGNRKEPRFRTKSSSTMKDIKEENPKMSEGDELDFKFDEELKNEAFAEGKDYKKEESDKSGYELSDQDVNKLIIVTQTSGSRKSDRSIRSSFSSYVMSQEMASTINDGLHYYEQDLIGRYQTDLGYQGAGLYYGSMSLPSPGLHMPMNDPQMSGKWSYANTPASRFYPVVRTNSFSMETQRQRFQKMRSNSDAMGQHVGWVMDIKEHPSRSRTNSSSETIISPSSYGSTPQLLPSFEHPSHALLKENGFTQIEYQNYRKRCLKERQDLGIGQSQEMNTLFRFWSFFLRDHFNRKMYNEFRKLAQEDAKNHYRYGLECLFRFFSYGLEKHFGEDIYEDFQQETLKDLQNGYLYGLEKFWAFLEYSGKKDTLNVDPVLKATLQRFKTVEDFRAYECSYATGPTVERHRNLSESSGSRQNKNFDSRSRRNTISAADTSRRRKGSGSKNDPKKSSIQNKQPSSETKNVVSDTVIDSSSETSKQIKEVSESENSVNSSSSKSSDSLLSNTETLSKGSPSSNESNNTGVNNPELKHTDTTASENVSDATENSIANENSSSPVTECVAGTECIVDNLPKEKENPSSDSLEICSSESLSKKSNSPDNTKIHIESNEASAPKLEDTSIEIKESSSIDNSEVLSSDDTSSVKPNGNESNVTPSESCTVNDLKEEKLN</sequence>
<feature type="region of interest" description="Disordered" evidence="3">
    <location>
        <begin position="745"/>
        <end position="900"/>
    </location>
</feature>
<evidence type="ECO:0000256" key="2">
    <source>
        <dbReference type="PROSITE-ProRule" id="PRU00332"/>
    </source>
</evidence>
<feature type="region of interest" description="Disordered" evidence="3">
    <location>
        <begin position="912"/>
        <end position="1010"/>
    </location>
</feature>
<name>A0A4Y2AFM9_ARAVE</name>
<dbReference type="InterPro" id="IPR006630">
    <property type="entry name" value="La_HTH"/>
</dbReference>
<dbReference type="Pfam" id="PF05383">
    <property type="entry name" value="La"/>
    <property type="match status" value="1"/>
</dbReference>
<feature type="domain" description="HTH La-type RNA-binding" evidence="4">
    <location>
        <begin position="202"/>
        <end position="291"/>
    </location>
</feature>
<organism evidence="5 6">
    <name type="scientific">Araneus ventricosus</name>
    <name type="common">Orbweaver spider</name>
    <name type="synonym">Epeira ventricosa</name>
    <dbReference type="NCBI Taxonomy" id="182803"/>
    <lineage>
        <taxon>Eukaryota</taxon>
        <taxon>Metazoa</taxon>
        <taxon>Ecdysozoa</taxon>
        <taxon>Arthropoda</taxon>
        <taxon>Chelicerata</taxon>
        <taxon>Arachnida</taxon>
        <taxon>Araneae</taxon>
        <taxon>Araneomorphae</taxon>
        <taxon>Entelegynae</taxon>
        <taxon>Araneoidea</taxon>
        <taxon>Araneidae</taxon>
        <taxon>Araneus</taxon>
    </lineage>
</organism>
<dbReference type="Pfam" id="PF21071">
    <property type="entry name" value="LARP1_HEAT"/>
    <property type="match status" value="1"/>
</dbReference>
<dbReference type="GO" id="GO:0048255">
    <property type="term" value="P:mRNA stabilization"/>
    <property type="evidence" value="ECO:0007669"/>
    <property type="project" value="InterPro"/>
</dbReference>
<dbReference type="InterPro" id="IPR036388">
    <property type="entry name" value="WH-like_DNA-bd_sf"/>
</dbReference>
<keyword evidence="6" id="KW-1185">Reference proteome</keyword>
<feature type="region of interest" description="Disordered" evidence="3">
    <location>
        <begin position="1"/>
        <end position="98"/>
    </location>
</feature>
<feature type="compositionally biased region" description="Polar residues" evidence="3">
    <location>
        <begin position="793"/>
        <end position="820"/>
    </location>
</feature>
<dbReference type="PROSITE" id="PS50961">
    <property type="entry name" value="HTH_LA"/>
    <property type="match status" value="1"/>
</dbReference>
<dbReference type="PANTHER" id="PTHR22792">
    <property type="entry name" value="LUPUS LA PROTEIN-RELATED"/>
    <property type="match status" value="1"/>
</dbReference>
<dbReference type="EMBL" id="BGPR01000016">
    <property type="protein sequence ID" value="GBL78603.1"/>
    <property type="molecule type" value="Genomic_DNA"/>
</dbReference>
<evidence type="ECO:0000313" key="5">
    <source>
        <dbReference type="EMBL" id="GBL78603.1"/>
    </source>
</evidence>
<feature type="region of interest" description="Disordered" evidence="3">
    <location>
        <begin position="325"/>
        <end position="371"/>
    </location>
</feature>
<dbReference type="GO" id="GO:0005829">
    <property type="term" value="C:cytosol"/>
    <property type="evidence" value="ECO:0007669"/>
    <property type="project" value="TreeGrafter"/>
</dbReference>
<evidence type="ECO:0000256" key="3">
    <source>
        <dbReference type="SAM" id="MobiDB-lite"/>
    </source>
</evidence>
<feature type="compositionally biased region" description="Polar residues" evidence="3">
    <location>
        <begin position="969"/>
        <end position="1001"/>
    </location>
</feature>